<evidence type="ECO:0000313" key="3">
    <source>
        <dbReference type="EMBL" id="WAI02489.1"/>
    </source>
</evidence>
<evidence type="ECO:0000256" key="2">
    <source>
        <dbReference type="SAM" id="Phobius"/>
    </source>
</evidence>
<dbReference type="KEGG" id="mou:OU421_06335"/>
<dbReference type="RefSeq" id="WP_268187781.1">
    <property type="nucleotide sequence ID" value="NZ_CP113361.1"/>
</dbReference>
<keyword evidence="2" id="KW-0812">Transmembrane</keyword>
<organism evidence="3 4">
    <name type="scientific">Methanogenium organophilum</name>
    <dbReference type="NCBI Taxonomy" id="2199"/>
    <lineage>
        <taxon>Archaea</taxon>
        <taxon>Methanobacteriati</taxon>
        <taxon>Methanobacteriota</taxon>
        <taxon>Stenosarchaea group</taxon>
        <taxon>Methanomicrobia</taxon>
        <taxon>Methanomicrobiales</taxon>
        <taxon>Methanomicrobiaceae</taxon>
        <taxon>Methanogenium</taxon>
    </lineage>
</organism>
<name>A0A9X9S5I0_METOG</name>
<keyword evidence="2" id="KW-1133">Transmembrane helix</keyword>
<keyword evidence="2" id="KW-0472">Membrane</keyword>
<evidence type="ECO:0000256" key="1">
    <source>
        <dbReference type="SAM" id="MobiDB-lite"/>
    </source>
</evidence>
<reference evidence="3" key="1">
    <citation type="submission" date="2022-11" db="EMBL/GenBank/DDBJ databases">
        <title>Complete genome sequence of Methanogenium organophilum DSM 3596.</title>
        <authorList>
            <person name="Chen S.-C."/>
            <person name="Lai S.-J."/>
            <person name="You Y.-T."/>
        </authorList>
    </citation>
    <scope>NUCLEOTIDE SEQUENCE</scope>
    <source>
        <strain evidence="3">DSM 3596</strain>
    </source>
</reference>
<feature type="transmembrane region" description="Helical" evidence="2">
    <location>
        <begin position="323"/>
        <end position="343"/>
    </location>
</feature>
<evidence type="ECO:0000313" key="4">
    <source>
        <dbReference type="Proteomes" id="UP001163096"/>
    </source>
</evidence>
<protein>
    <submittedName>
        <fullName evidence="3">Uncharacterized protein</fullName>
    </submittedName>
</protein>
<dbReference type="AlphaFoldDB" id="A0A9X9S5I0"/>
<feature type="compositionally biased region" description="Basic and acidic residues" evidence="1">
    <location>
        <begin position="280"/>
        <end position="293"/>
    </location>
</feature>
<keyword evidence="4" id="KW-1185">Reference proteome</keyword>
<feature type="transmembrane region" description="Helical" evidence="2">
    <location>
        <begin position="147"/>
        <end position="170"/>
    </location>
</feature>
<feature type="region of interest" description="Disordered" evidence="1">
    <location>
        <begin position="262"/>
        <end position="301"/>
    </location>
</feature>
<gene>
    <name evidence="3" type="ORF">OU421_06335</name>
</gene>
<dbReference type="GeneID" id="76834703"/>
<dbReference type="EMBL" id="CP113361">
    <property type="protein sequence ID" value="WAI02489.1"/>
    <property type="molecule type" value="Genomic_DNA"/>
</dbReference>
<accession>A0A9X9S5I0</accession>
<proteinExistence type="predicted"/>
<dbReference type="Proteomes" id="UP001163096">
    <property type="component" value="Chromosome"/>
</dbReference>
<sequence length="469" mass="50502">MHDAYGIFTPDGEALGGTLTDEYALRLAERLDESSASLYISTKHGVLLMGTAVNVQKQGRRPDTVIYLERTVWEGGPVPAVDRSAVHAFFERVERRLAAMEYALRDVGPEIGAGAGLVGARTTDYALGRLLLGRPVVCTAGIPSRSYAFFFAVLNALQPLLSTGFTFVIAKRIVPDIDLVVAETAAGRVQVDLATETVTNDAWEEMYRDIGRFSRNPVLRQILAGASSHPALTGSLLAEYTHANRVPPGGKNRFAAFLAEEGIPRAPKPPEGGTPGIARPPEERPARPDEADYAKPPPRPAADRLEQEYAVHMEQKRTARRRLAIGVGVVLVLMVAILVLFLVSPGLLPLPLNGTPAPHITPSAPITPEQATVLITRLNTTPGNIPADLQGVGSAYDITVAAPQNVTLELTADISTERFYSLMRYNASGAIWEPVETPLVVTNKTVVASIPTSGIYRVFTNRTPPQPQG</sequence>